<dbReference type="GO" id="GO:0017075">
    <property type="term" value="F:syntaxin-1 binding"/>
    <property type="evidence" value="ECO:0007669"/>
    <property type="project" value="InterPro"/>
</dbReference>
<evidence type="ECO:0000256" key="6">
    <source>
        <dbReference type="ARBA" id="ARBA00023054"/>
    </source>
</evidence>
<evidence type="ECO:0000259" key="13">
    <source>
        <dbReference type="PROSITE" id="PS50192"/>
    </source>
</evidence>
<evidence type="ECO:0000313" key="15">
    <source>
        <dbReference type="EMBL" id="CAK6963155.1"/>
    </source>
</evidence>
<dbReference type="Gene3D" id="2.100.10.50">
    <property type="match status" value="2"/>
</dbReference>
<dbReference type="AlphaFoldDB" id="A0AAV1NVM2"/>
<dbReference type="Gene3D" id="1.20.5.110">
    <property type="match status" value="2"/>
</dbReference>
<evidence type="ECO:0000256" key="7">
    <source>
        <dbReference type="ARBA" id="ARBA00023136"/>
    </source>
</evidence>
<feature type="compositionally biased region" description="Basic and acidic residues" evidence="12">
    <location>
        <begin position="1"/>
        <end position="11"/>
    </location>
</feature>
<dbReference type="CDD" id="cd15894">
    <property type="entry name" value="SNARE_SNAP25N"/>
    <property type="match status" value="1"/>
</dbReference>
<feature type="domain" description="T-SNARE coiled-coil homology" evidence="13">
    <location>
        <begin position="19"/>
        <end position="81"/>
    </location>
</feature>
<dbReference type="InterPro" id="IPR000928">
    <property type="entry name" value="SNAP-25_dom"/>
</dbReference>
<dbReference type="Pfam" id="PF00835">
    <property type="entry name" value="SNAP-25"/>
    <property type="match status" value="1"/>
</dbReference>
<evidence type="ECO:0000256" key="11">
    <source>
        <dbReference type="SAM" id="Coils"/>
    </source>
</evidence>
<dbReference type="PROSITE" id="PS51498">
    <property type="entry name" value="MABP"/>
    <property type="match status" value="2"/>
</dbReference>
<dbReference type="Proteomes" id="UP001314229">
    <property type="component" value="Unassembled WGS sequence"/>
</dbReference>
<feature type="domain" description="MABP" evidence="14">
    <location>
        <begin position="186"/>
        <end position="333"/>
    </location>
</feature>
<dbReference type="FunFam" id="1.20.5.110:FF:000009">
    <property type="entry name" value="Synaptosomal-associated protein"/>
    <property type="match status" value="1"/>
</dbReference>
<dbReference type="GO" id="GO:0098793">
    <property type="term" value="C:presynapse"/>
    <property type="evidence" value="ECO:0007669"/>
    <property type="project" value="GOC"/>
</dbReference>
<comment type="similarity">
    <text evidence="1 9">Belongs to the SNAP-25 family.</text>
</comment>
<dbReference type="GO" id="GO:0043005">
    <property type="term" value="C:neuron projection"/>
    <property type="evidence" value="ECO:0007669"/>
    <property type="project" value="UniProtKB-KW"/>
</dbReference>
<dbReference type="InterPro" id="IPR023341">
    <property type="entry name" value="MABP"/>
</dbReference>
<dbReference type="GO" id="GO:0016082">
    <property type="term" value="P:synaptic vesicle priming"/>
    <property type="evidence" value="ECO:0007669"/>
    <property type="project" value="TreeGrafter"/>
</dbReference>
<feature type="domain" description="MABP" evidence="14">
    <location>
        <begin position="334"/>
        <end position="478"/>
    </location>
</feature>
<dbReference type="GO" id="GO:0070032">
    <property type="term" value="C:synaptobrevin 2-SNAP-25-syntaxin-1a-complexin I complex"/>
    <property type="evidence" value="ECO:0007669"/>
    <property type="project" value="TreeGrafter"/>
</dbReference>
<comment type="caution">
    <text evidence="15">The sequence shown here is derived from an EMBL/GenBank/DDBJ whole genome shotgun (WGS) entry which is preliminary data.</text>
</comment>
<evidence type="ECO:0000259" key="14">
    <source>
        <dbReference type="PROSITE" id="PS51498"/>
    </source>
</evidence>
<keyword evidence="3 10" id="KW-0771">Synaptosome</keyword>
<evidence type="ECO:0000256" key="1">
    <source>
        <dbReference type="ARBA" id="ARBA00009480"/>
    </source>
</evidence>
<evidence type="ECO:0000256" key="2">
    <source>
        <dbReference type="ARBA" id="ARBA00022475"/>
    </source>
</evidence>
<evidence type="ECO:0000256" key="12">
    <source>
        <dbReference type="SAM" id="MobiDB-lite"/>
    </source>
</evidence>
<evidence type="ECO:0000256" key="4">
    <source>
        <dbReference type="ARBA" id="ARBA00022737"/>
    </source>
</evidence>
<protein>
    <recommendedName>
        <fullName evidence="9 10">Multifunctional fusion protein</fullName>
    </recommendedName>
    <domain>
        <recommendedName>
            <fullName evidence="10">Synaptosomal-associated protein 25</fullName>
            <shortName evidence="10">SNAP-25</shortName>
        </recommendedName>
    </domain>
    <domain>
        <recommendedName>
            <fullName evidence="9">Synaptosomal-associated protein</fullName>
        </recommendedName>
    </domain>
</protein>
<keyword evidence="2 10" id="KW-1003">Cell membrane</keyword>
<keyword evidence="16" id="KW-1185">Reference proteome</keyword>
<keyword evidence="5 10" id="KW-0770">Synapse</keyword>
<keyword evidence="7 10" id="KW-0472">Membrane</keyword>
<dbReference type="PROSITE" id="PS50192">
    <property type="entry name" value="T_SNARE"/>
    <property type="match status" value="2"/>
</dbReference>
<organism evidence="15 16">
    <name type="scientific">Scomber scombrus</name>
    <name type="common">Atlantic mackerel</name>
    <name type="synonym">Scomber vernalis</name>
    <dbReference type="NCBI Taxonomy" id="13677"/>
    <lineage>
        <taxon>Eukaryota</taxon>
        <taxon>Metazoa</taxon>
        <taxon>Chordata</taxon>
        <taxon>Craniata</taxon>
        <taxon>Vertebrata</taxon>
        <taxon>Euteleostomi</taxon>
        <taxon>Actinopterygii</taxon>
        <taxon>Neopterygii</taxon>
        <taxon>Teleostei</taxon>
        <taxon>Neoteleostei</taxon>
        <taxon>Acanthomorphata</taxon>
        <taxon>Pelagiaria</taxon>
        <taxon>Scombriformes</taxon>
        <taxon>Scombridae</taxon>
        <taxon>Scomber</taxon>
    </lineage>
</organism>
<dbReference type="SMART" id="SM00397">
    <property type="entry name" value="t_SNARE"/>
    <property type="match status" value="2"/>
</dbReference>
<feature type="region of interest" description="Disordered" evidence="12">
    <location>
        <begin position="1"/>
        <end position="25"/>
    </location>
</feature>
<comment type="function">
    <text evidence="10">Plays an important role in the synaptic function of specific neuronal systems. Associates with proteins involved in vesicle docking and membrane fusion.</text>
</comment>
<dbReference type="FunFam" id="1.20.5.110:FF:000007">
    <property type="entry name" value="Synaptosomal-associated protein"/>
    <property type="match status" value="1"/>
</dbReference>
<gene>
    <name evidence="15" type="ORF">FSCOSCO3_A007039</name>
</gene>
<sequence>MADDADMRNELSDMQQRADQLADESLESTRRMLQLVEESKDAGIRTLVMLDEQGEQLERIEEGMDQINKDMKDAEKNLNDLGKFCGLCSCPCNKMKSGASKAWGNNQDGVVASQPARVVDEREQMAISGGFIRRVTDDARENEMDENLEQVGGIIGNLRHMALDMGNEIDTQNRQIDRIMEKFPTMAYITHLDVSINETEEQNLQAKGFKKINVDLNKGADGNHIYLWYKKESGVPPITRIQVTFKDILAAGLINAGYTKIDKDLNAGSGGDYIYLWYYRGQTEYDTPIVDIEVTTDAKQEDDMVRSGWERLACDLNRKAGGNWIHIWMKREKQTYICDVTVTDSFGSDQDHFKNGYIRVDEDTNRDAGGAYVFIWYRETTDPKRALTALNISTNDSEFTALQQQNYQSVSVNFNEGSKGVPVYLWYKKDGSLDPIKAMTVLVNPDAVKSYVKAGATVIEKNLNSGNDGKIEYLCFNQ</sequence>
<comment type="function">
    <text evidence="8">May play an important role in the synaptic function of specific neuronal systems. Associates with proteins involved in vesicle docking and membrane fusion.</text>
</comment>
<evidence type="ECO:0000256" key="8">
    <source>
        <dbReference type="ARBA" id="ARBA00053144"/>
    </source>
</evidence>
<evidence type="ECO:0000256" key="5">
    <source>
        <dbReference type="ARBA" id="ARBA00023018"/>
    </source>
</evidence>
<dbReference type="SUPFAM" id="SSF58038">
    <property type="entry name" value="SNARE fusion complex"/>
    <property type="match status" value="2"/>
</dbReference>
<evidence type="ECO:0000313" key="16">
    <source>
        <dbReference type="Proteomes" id="UP001314229"/>
    </source>
</evidence>
<reference evidence="15 16" key="1">
    <citation type="submission" date="2024-01" db="EMBL/GenBank/DDBJ databases">
        <authorList>
            <person name="Alioto T."/>
            <person name="Alioto T."/>
            <person name="Gomez Garrido J."/>
        </authorList>
    </citation>
    <scope>NUCLEOTIDE SEQUENCE [LARGE SCALE GENOMIC DNA]</scope>
</reference>
<dbReference type="GO" id="GO:0031629">
    <property type="term" value="P:synaptic vesicle fusion to presynaptic active zone membrane"/>
    <property type="evidence" value="ECO:0007669"/>
    <property type="project" value="TreeGrafter"/>
</dbReference>
<dbReference type="EMBL" id="CAWUFR010000063">
    <property type="protein sequence ID" value="CAK6963155.1"/>
    <property type="molecule type" value="Genomic_DNA"/>
</dbReference>
<comment type="subcellular location">
    <subcellularLocation>
        <location evidence="10">Synapse</location>
        <location evidence="10">Synaptosome</location>
    </subcellularLocation>
    <subcellularLocation>
        <location evidence="10">Cell membrane</location>
    </subcellularLocation>
</comment>
<keyword evidence="4 10" id="KW-0677">Repeat</keyword>
<dbReference type="InterPro" id="IPR039077">
    <property type="entry name" value="SNAP-25_N_SNARE_chord"/>
</dbReference>
<dbReference type="GO" id="GO:0005886">
    <property type="term" value="C:plasma membrane"/>
    <property type="evidence" value="ECO:0007669"/>
    <property type="project" value="UniProtKB-SubCell"/>
</dbReference>
<dbReference type="GO" id="GO:0005249">
    <property type="term" value="F:voltage-gated potassium channel activity"/>
    <property type="evidence" value="ECO:0007669"/>
    <property type="project" value="InterPro"/>
</dbReference>
<dbReference type="GO" id="GO:0007626">
    <property type="term" value="P:locomotory behavior"/>
    <property type="evidence" value="ECO:0007669"/>
    <property type="project" value="UniProtKB-ARBA"/>
</dbReference>
<name>A0AAV1NVM2_SCOSC</name>
<dbReference type="PANTHER" id="PTHR19305">
    <property type="entry name" value="SYNAPTOSOMAL ASSOCIATED PROTEIN"/>
    <property type="match status" value="1"/>
</dbReference>
<dbReference type="InterPro" id="IPR000727">
    <property type="entry name" value="T_SNARE_dom"/>
</dbReference>
<evidence type="ECO:0000256" key="10">
    <source>
        <dbReference type="RuleBase" id="RU369075"/>
    </source>
</evidence>
<proteinExistence type="inferred from homology"/>
<feature type="coiled-coil region" evidence="11">
    <location>
        <begin position="50"/>
        <end position="84"/>
    </location>
</feature>
<dbReference type="GO" id="GO:0005484">
    <property type="term" value="F:SNAP receptor activity"/>
    <property type="evidence" value="ECO:0007669"/>
    <property type="project" value="TreeGrafter"/>
</dbReference>
<accession>A0AAV1NVM2</accession>
<feature type="domain" description="T-SNARE coiled-coil homology" evidence="13">
    <location>
        <begin position="138"/>
        <end position="179"/>
    </location>
</feature>
<dbReference type="PANTHER" id="PTHR19305:SF5">
    <property type="entry name" value="SYNAPTOSOMAL-ASSOCIATED PROTEIN 25"/>
    <property type="match status" value="1"/>
</dbReference>
<evidence type="ECO:0000256" key="9">
    <source>
        <dbReference type="RuleBase" id="RU003496"/>
    </source>
</evidence>
<evidence type="ECO:0000256" key="3">
    <source>
        <dbReference type="ARBA" id="ARBA00022599"/>
    </source>
</evidence>
<keyword evidence="6 10" id="KW-0175">Coiled coil</keyword>